<keyword evidence="3" id="KW-1133">Transmembrane helix</keyword>
<dbReference type="Gene3D" id="1.20.120.350">
    <property type="entry name" value="Voltage-gated potassium channels. Chain C"/>
    <property type="match status" value="1"/>
</dbReference>
<feature type="compositionally biased region" description="Basic residues" evidence="5">
    <location>
        <begin position="656"/>
        <end position="669"/>
    </location>
</feature>
<sequence>MRENGGDDVDVESGTPSRRARPNPLATLVQGNATPSKVVRATRRLASTTVERTAGALNKGVDLVGDAVVEGAVGATATLGGKELIWKYLDLIFEDLDKKTVSVSDAGVTIAGPSRVKQRTLCALLGGSSPLRRVELGPLEVSVPLDEIATGKGDTPARLALTTASCEWLPFPDLLPYDEVYEVLSALMDPHAAELNLVDEADASRGARRRFDRDRRDRRDVVVEAELRAARPRSAYVLDRLEGRAFVFLLMGFIVVSLTSELIWRRAHIDELARLTISAFFVGEIAARLALYGALKPRGARQFFEGWLNRIDFSATVLDVVIWSINFEERATGASQSARGARLVRFLRVGRAITRVGRVASASARVAKNVLLKKREDELRRLDGVLLTADEVTITAPAPSEALVADWFRSLKRNLDGGARTAAAAAAGDASVYVIRDLRLANARADGEPARDLADCGAVVDRDDVGGAVAKCLVTRKTLTAGAVALMETRAPFAALGDAAMAFPVDVDVVLHRRTVDGVLARVELDVRATRAFVKTLASGAALRVAVYGPEHSEREAFAASWLARSLGGEAPAAGETADAWLRRARSRSSAALLWAVLGDWLRTEAAVRFFAERDDRRAEQPSTRRSTRRSGPSRSTAAGRPRPSSPRSARGATRGSRRPPRRPRRRGGARSSRPSSRGSSGRRSRRRSTRRSDASRKTGNRASGPSAAPTAS</sequence>
<keyword evidence="8" id="KW-1185">Reference proteome</keyword>
<dbReference type="AlphaFoldDB" id="F0XYU1"/>
<keyword evidence="4" id="KW-0472">Membrane</keyword>
<evidence type="ECO:0000313" key="8">
    <source>
        <dbReference type="Proteomes" id="UP000002729"/>
    </source>
</evidence>
<gene>
    <name evidence="7" type="ORF">AURANDRAFT_70650</name>
</gene>
<dbReference type="KEGG" id="aaf:AURANDRAFT_70650"/>
<accession>F0XYU1</accession>
<reference evidence="7 8" key="1">
    <citation type="journal article" date="2011" name="Proc. Natl. Acad. Sci. U.S.A.">
        <title>Niche of harmful alga Aureococcus anophagefferens revealed through ecogenomics.</title>
        <authorList>
            <person name="Gobler C.J."/>
            <person name="Berry D.L."/>
            <person name="Dyhrman S.T."/>
            <person name="Wilhelm S.W."/>
            <person name="Salamov A."/>
            <person name="Lobanov A.V."/>
            <person name="Zhang Y."/>
            <person name="Collier J.L."/>
            <person name="Wurch L.L."/>
            <person name="Kustka A.B."/>
            <person name="Dill B.D."/>
            <person name="Shah M."/>
            <person name="VerBerkmoes N.C."/>
            <person name="Kuo A."/>
            <person name="Terry A."/>
            <person name="Pangilinan J."/>
            <person name="Lindquist E.A."/>
            <person name="Lucas S."/>
            <person name="Paulsen I.T."/>
            <person name="Hattenrath-Lehmann T.K."/>
            <person name="Talmage S.C."/>
            <person name="Walker E.A."/>
            <person name="Koch F."/>
            <person name="Burson A.M."/>
            <person name="Marcoval M.A."/>
            <person name="Tang Y.Z."/>
            <person name="Lecleir G.R."/>
            <person name="Coyne K.J."/>
            <person name="Berg G.M."/>
            <person name="Bertrand E.M."/>
            <person name="Saito M.A."/>
            <person name="Gladyshev V.N."/>
            <person name="Grigoriev I.V."/>
        </authorList>
    </citation>
    <scope>NUCLEOTIDE SEQUENCE [LARGE SCALE GENOMIC DNA]</scope>
    <source>
        <strain evidence="8">CCMP 1984</strain>
    </source>
</reference>
<evidence type="ECO:0000313" key="7">
    <source>
        <dbReference type="EMBL" id="EGB11827.1"/>
    </source>
</evidence>
<comment type="subcellular location">
    <subcellularLocation>
        <location evidence="1">Membrane</location>
        <topology evidence="1">Multi-pass membrane protein</topology>
    </subcellularLocation>
</comment>
<evidence type="ECO:0000256" key="4">
    <source>
        <dbReference type="ARBA" id="ARBA00023136"/>
    </source>
</evidence>
<feature type="compositionally biased region" description="Acidic residues" evidence="5">
    <location>
        <begin position="1"/>
        <end position="11"/>
    </location>
</feature>
<feature type="compositionally biased region" description="Basic residues" evidence="5">
    <location>
        <begin position="681"/>
        <end position="690"/>
    </location>
</feature>
<dbReference type="InParanoid" id="F0XYU1"/>
<dbReference type="InterPro" id="IPR027359">
    <property type="entry name" value="Volt_channel_dom_sf"/>
</dbReference>
<dbReference type="Pfam" id="PF00520">
    <property type="entry name" value="Ion_trans"/>
    <property type="match status" value="1"/>
</dbReference>
<feature type="compositionally biased region" description="Low complexity" evidence="5">
    <location>
        <begin position="622"/>
        <end position="655"/>
    </location>
</feature>
<dbReference type="SUPFAM" id="SSF81324">
    <property type="entry name" value="Voltage-gated potassium channels"/>
    <property type="match status" value="1"/>
</dbReference>
<evidence type="ECO:0000256" key="1">
    <source>
        <dbReference type="ARBA" id="ARBA00004141"/>
    </source>
</evidence>
<dbReference type="GO" id="GO:0005216">
    <property type="term" value="F:monoatomic ion channel activity"/>
    <property type="evidence" value="ECO:0007669"/>
    <property type="project" value="InterPro"/>
</dbReference>
<dbReference type="EMBL" id="GL833121">
    <property type="protein sequence ID" value="EGB11827.1"/>
    <property type="molecule type" value="Genomic_DNA"/>
</dbReference>
<dbReference type="RefSeq" id="XP_009032950.1">
    <property type="nucleotide sequence ID" value="XM_009034702.1"/>
</dbReference>
<evidence type="ECO:0000259" key="6">
    <source>
        <dbReference type="Pfam" id="PF00520"/>
    </source>
</evidence>
<feature type="region of interest" description="Disordered" evidence="5">
    <location>
        <begin position="1"/>
        <end position="24"/>
    </location>
</feature>
<protein>
    <submittedName>
        <fullName evidence="7">Expressed protein</fullName>
    </submittedName>
</protein>
<organism evidence="8">
    <name type="scientific">Aureococcus anophagefferens</name>
    <name type="common">Harmful bloom alga</name>
    <dbReference type="NCBI Taxonomy" id="44056"/>
    <lineage>
        <taxon>Eukaryota</taxon>
        <taxon>Sar</taxon>
        <taxon>Stramenopiles</taxon>
        <taxon>Ochrophyta</taxon>
        <taxon>Pelagophyceae</taxon>
        <taxon>Pelagomonadales</taxon>
        <taxon>Pelagomonadaceae</taxon>
        <taxon>Aureococcus</taxon>
    </lineage>
</organism>
<dbReference type="InterPro" id="IPR005821">
    <property type="entry name" value="Ion_trans_dom"/>
</dbReference>
<dbReference type="GO" id="GO:0016020">
    <property type="term" value="C:membrane"/>
    <property type="evidence" value="ECO:0007669"/>
    <property type="project" value="UniProtKB-SubCell"/>
</dbReference>
<evidence type="ECO:0000256" key="5">
    <source>
        <dbReference type="SAM" id="MobiDB-lite"/>
    </source>
</evidence>
<feature type="compositionally biased region" description="Low complexity" evidence="5">
    <location>
        <begin position="670"/>
        <end position="680"/>
    </location>
</feature>
<keyword evidence="2" id="KW-0812">Transmembrane</keyword>
<evidence type="ECO:0000256" key="3">
    <source>
        <dbReference type="ARBA" id="ARBA00022989"/>
    </source>
</evidence>
<feature type="domain" description="Ion transport" evidence="6">
    <location>
        <begin position="268"/>
        <end position="365"/>
    </location>
</feature>
<feature type="region of interest" description="Disordered" evidence="5">
    <location>
        <begin position="615"/>
        <end position="713"/>
    </location>
</feature>
<evidence type="ECO:0000256" key="2">
    <source>
        <dbReference type="ARBA" id="ARBA00022692"/>
    </source>
</evidence>
<dbReference type="GeneID" id="20227853"/>
<proteinExistence type="predicted"/>
<dbReference type="Proteomes" id="UP000002729">
    <property type="component" value="Unassembled WGS sequence"/>
</dbReference>
<name>F0XYU1_AURAN</name>